<protein>
    <submittedName>
        <fullName evidence="1">Uncharacterized protein</fullName>
    </submittedName>
</protein>
<sequence length="241" mass="27862">MKHFKINRYSLLMMILFLAPVSSSAIGVAEDLVRAGMFKTFATSATKALKASDAVLTVNAGEHMMSKEEIDKVVKFQTQFNNYLTNFDNILTYAAEIYAIYYEVDQTGRNLSELKSVALSSPTNIIAVALLRSRNYIYKDVVENGVQIALDIEKLLPLKKDKEKNAKMSEKERLECIGNVRKSLREMNRKIRKMNLLLRYTTLMDCWYDLKGQYYRPKSMHAICKSCQRRWANNATKWKRK</sequence>
<proteinExistence type="predicted"/>
<dbReference type="Proteomes" id="UP000420635">
    <property type="component" value="Unassembled WGS sequence"/>
</dbReference>
<dbReference type="EMBL" id="VZBQ01000125">
    <property type="protein sequence ID" value="MQN90523.1"/>
    <property type="molecule type" value="Genomic_DNA"/>
</dbReference>
<reference evidence="2" key="1">
    <citation type="submission" date="2019-09" db="EMBL/GenBank/DDBJ databases">
        <title>Distinct polysaccharide growth profiles of human intestinal Prevotella copri isolates.</title>
        <authorList>
            <person name="Fehlner-Peach H."/>
            <person name="Magnabosco C."/>
            <person name="Raghavan V."/>
            <person name="Scher J.U."/>
            <person name="Tett A."/>
            <person name="Cox L.M."/>
            <person name="Gottsegen C."/>
            <person name="Watters A."/>
            <person name="Wiltshire- Gordon J.D."/>
            <person name="Segata N."/>
            <person name="Bonneau R."/>
            <person name="Littman D.R."/>
        </authorList>
    </citation>
    <scope>NUCLEOTIDE SEQUENCE [LARGE SCALE GENOMIC DNA]</scope>
    <source>
        <strain evidence="2">iP54</strain>
    </source>
</reference>
<dbReference type="AlphaFoldDB" id="A0A646HN29"/>
<evidence type="ECO:0000313" key="2">
    <source>
        <dbReference type="Proteomes" id="UP000420635"/>
    </source>
</evidence>
<comment type="caution">
    <text evidence="1">The sequence shown here is derived from an EMBL/GenBank/DDBJ whole genome shotgun (WGS) entry which is preliminary data.</text>
</comment>
<dbReference type="RefSeq" id="WP_194256762.1">
    <property type="nucleotide sequence ID" value="NZ_VZAS01000159.1"/>
</dbReference>
<accession>A0A646HN29</accession>
<name>A0A646HN29_9BACT</name>
<evidence type="ECO:0000313" key="1">
    <source>
        <dbReference type="EMBL" id="MQN90523.1"/>
    </source>
</evidence>
<gene>
    <name evidence="1" type="ORF">F7D59_11875</name>
</gene>
<organism evidence="1 2">
    <name type="scientific">Segatella copri</name>
    <dbReference type="NCBI Taxonomy" id="165179"/>
    <lineage>
        <taxon>Bacteria</taxon>
        <taxon>Pseudomonadati</taxon>
        <taxon>Bacteroidota</taxon>
        <taxon>Bacteroidia</taxon>
        <taxon>Bacteroidales</taxon>
        <taxon>Prevotellaceae</taxon>
        <taxon>Segatella</taxon>
    </lineage>
</organism>